<protein>
    <recommendedName>
        <fullName evidence="6">FAD-binding PCMH-type domain-containing protein</fullName>
    </recommendedName>
</protein>
<dbReference type="Gene3D" id="3.40.462.20">
    <property type="match status" value="1"/>
</dbReference>
<dbReference type="GO" id="GO:0071949">
    <property type="term" value="F:FAD binding"/>
    <property type="evidence" value="ECO:0007669"/>
    <property type="project" value="InterPro"/>
</dbReference>
<keyword evidence="4" id="KW-0274">FAD</keyword>
<dbReference type="AlphaFoldDB" id="A0A3D8R2L1"/>
<dbReference type="Proteomes" id="UP000256328">
    <property type="component" value="Unassembled WGS sequence"/>
</dbReference>
<dbReference type="SUPFAM" id="SSF56176">
    <property type="entry name" value="FAD-binding/transporter-associated domain-like"/>
    <property type="match status" value="1"/>
</dbReference>
<dbReference type="InterPro" id="IPR016166">
    <property type="entry name" value="FAD-bd_PCMH"/>
</dbReference>
<gene>
    <name evidence="7" type="ORF">BP5796_08845</name>
</gene>
<dbReference type="OrthoDB" id="9983560at2759"/>
<evidence type="ECO:0000259" key="6">
    <source>
        <dbReference type="PROSITE" id="PS51387"/>
    </source>
</evidence>
<keyword evidence="3" id="KW-0285">Flavoprotein</keyword>
<evidence type="ECO:0000256" key="5">
    <source>
        <dbReference type="ARBA" id="ARBA00023002"/>
    </source>
</evidence>
<dbReference type="Pfam" id="PF08031">
    <property type="entry name" value="BBE"/>
    <property type="match status" value="1"/>
</dbReference>
<evidence type="ECO:0000256" key="4">
    <source>
        <dbReference type="ARBA" id="ARBA00022827"/>
    </source>
</evidence>
<organism evidence="7 8">
    <name type="scientific">Coleophoma crateriformis</name>
    <dbReference type="NCBI Taxonomy" id="565419"/>
    <lineage>
        <taxon>Eukaryota</taxon>
        <taxon>Fungi</taxon>
        <taxon>Dikarya</taxon>
        <taxon>Ascomycota</taxon>
        <taxon>Pezizomycotina</taxon>
        <taxon>Leotiomycetes</taxon>
        <taxon>Helotiales</taxon>
        <taxon>Dermateaceae</taxon>
        <taxon>Coleophoma</taxon>
    </lineage>
</organism>
<name>A0A3D8R2L1_9HELO</name>
<keyword evidence="8" id="KW-1185">Reference proteome</keyword>
<dbReference type="EMBL" id="PDLN01000013">
    <property type="protein sequence ID" value="RDW68188.1"/>
    <property type="molecule type" value="Genomic_DNA"/>
</dbReference>
<dbReference type="Gene3D" id="3.30.465.10">
    <property type="match status" value="1"/>
</dbReference>
<proteinExistence type="inferred from homology"/>
<dbReference type="GO" id="GO:0016491">
    <property type="term" value="F:oxidoreductase activity"/>
    <property type="evidence" value="ECO:0007669"/>
    <property type="project" value="UniProtKB-KW"/>
</dbReference>
<reference evidence="7 8" key="1">
    <citation type="journal article" date="2018" name="IMA Fungus">
        <title>IMA Genome-F 9: Draft genome sequence of Annulohypoxylon stygium, Aspergillus mulundensis, Berkeleyomyces basicola (syn. Thielaviopsis basicola), Ceratocystis smalleyi, two Cercospora beticola strains, Coleophoma cylindrospora, Fusarium fracticaudum, Phialophora cf. hyalina, and Morchella septimelata.</title>
        <authorList>
            <person name="Wingfield B.D."/>
            <person name="Bills G.F."/>
            <person name="Dong Y."/>
            <person name="Huang W."/>
            <person name="Nel W.J."/>
            <person name="Swalarsk-Parry B.S."/>
            <person name="Vaghefi N."/>
            <person name="Wilken P.M."/>
            <person name="An Z."/>
            <person name="de Beer Z.W."/>
            <person name="De Vos L."/>
            <person name="Chen L."/>
            <person name="Duong T.A."/>
            <person name="Gao Y."/>
            <person name="Hammerbacher A."/>
            <person name="Kikkert J.R."/>
            <person name="Li Y."/>
            <person name="Li H."/>
            <person name="Li K."/>
            <person name="Li Q."/>
            <person name="Liu X."/>
            <person name="Ma X."/>
            <person name="Naidoo K."/>
            <person name="Pethybridge S.J."/>
            <person name="Sun J."/>
            <person name="Steenkamp E.T."/>
            <person name="van der Nest M.A."/>
            <person name="van Wyk S."/>
            <person name="Wingfield M.J."/>
            <person name="Xiong C."/>
            <person name="Yue Q."/>
            <person name="Zhang X."/>
        </authorList>
    </citation>
    <scope>NUCLEOTIDE SEQUENCE [LARGE SCALE GENOMIC DNA]</scope>
    <source>
        <strain evidence="7 8">BP5796</strain>
    </source>
</reference>
<dbReference type="InterPro" id="IPR050416">
    <property type="entry name" value="FAD-linked_Oxidoreductase"/>
</dbReference>
<dbReference type="PANTHER" id="PTHR42973:SF39">
    <property type="entry name" value="FAD-BINDING PCMH-TYPE DOMAIN-CONTAINING PROTEIN"/>
    <property type="match status" value="1"/>
</dbReference>
<evidence type="ECO:0000313" key="7">
    <source>
        <dbReference type="EMBL" id="RDW68188.1"/>
    </source>
</evidence>
<keyword evidence="5" id="KW-0560">Oxidoreductase</keyword>
<comment type="caution">
    <text evidence="7">The sequence shown here is derived from an EMBL/GenBank/DDBJ whole genome shotgun (WGS) entry which is preliminary data.</text>
</comment>
<dbReference type="InterPro" id="IPR012951">
    <property type="entry name" value="BBE"/>
</dbReference>
<accession>A0A3D8R2L1</accession>
<feature type="domain" description="FAD-binding PCMH-type" evidence="6">
    <location>
        <begin position="243"/>
        <end position="423"/>
    </location>
</feature>
<sequence>MQHHWHSYIVDLLVKPVHNTGVNGAANLIVGIMKANEVLLLKADPHRPPNEHIIHPILAKDLPNLGFRYLDFRGVNVVHLAVSYGLSPSNKAVLGSYIYSYNGKQLKPFSSRHEHTRTQINAINMHRLLFVLVASSSLVLGSTTANNTCKTTPSEAGWPSAEEWSALNRTIGGTLIKTSPVASSCYAGNPFKSTVPCDTVEADWSYTTFHASLPESIDYPLYANNSCLPPGATGYTADKGCVVGALPQYVVNATLEEHISTGVAWATSHNIRIVVKGTGHDMNGRSSGAFALSIWTHNFNNISFNSAWPVPGSNVTADVIIAGSGNNWQRVYTAAEAVGKLIVGGGATTVGLGGFIQGGGHGPTSSHYGLAADQIYQVKIITTNGTLLVANPVQNQDLLWAIRGGGAGQYGVVTEYVLQAYPAPTSVALGTLTLSTNGTDNSSINAVWNALAVEVSSIPDLMDAGLAGVMEAISSVVSAGTKVTASHSFYGYNMTADNVTALLSPVIANMRVQGNNSTLSVSWTEPVTYPNFTAFFTALNPSAEGAGALSMMSSRLLGRDQLTNITQSQMVSYLKRALIAEKTGSGTYLIMGMQAGKGPANVPENMRGALQPSWRTAYVHTIALGAQFNLTVTPMTALGAAAEWVNNNKETVWQDWAPDMGAYMNEANPYNPNFKTDYYGSSYDRLLSIKKQYDPTGSLFVLTGVGSDKWDYNLDTGKLCQV</sequence>
<dbReference type="InterPro" id="IPR036318">
    <property type="entry name" value="FAD-bd_PCMH-like_sf"/>
</dbReference>
<evidence type="ECO:0000256" key="2">
    <source>
        <dbReference type="ARBA" id="ARBA00005466"/>
    </source>
</evidence>
<evidence type="ECO:0000256" key="3">
    <source>
        <dbReference type="ARBA" id="ARBA00022630"/>
    </source>
</evidence>
<dbReference type="InterPro" id="IPR016169">
    <property type="entry name" value="FAD-bd_PCMH_sub2"/>
</dbReference>
<comment type="cofactor">
    <cofactor evidence="1">
        <name>FAD</name>
        <dbReference type="ChEBI" id="CHEBI:57692"/>
    </cofactor>
</comment>
<evidence type="ECO:0000313" key="8">
    <source>
        <dbReference type="Proteomes" id="UP000256328"/>
    </source>
</evidence>
<comment type="similarity">
    <text evidence="2">Belongs to the oxygen-dependent FAD-linked oxidoreductase family.</text>
</comment>
<dbReference type="PROSITE" id="PS51387">
    <property type="entry name" value="FAD_PCMH"/>
    <property type="match status" value="1"/>
</dbReference>
<dbReference type="PANTHER" id="PTHR42973">
    <property type="entry name" value="BINDING OXIDOREDUCTASE, PUTATIVE (AFU_ORTHOLOGUE AFUA_1G17690)-RELATED"/>
    <property type="match status" value="1"/>
</dbReference>
<dbReference type="InterPro" id="IPR006094">
    <property type="entry name" value="Oxid_FAD_bind_N"/>
</dbReference>
<evidence type="ECO:0000256" key="1">
    <source>
        <dbReference type="ARBA" id="ARBA00001974"/>
    </source>
</evidence>
<dbReference type="Pfam" id="PF01565">
    <property type="entry name" value="FAD_binding_4"/>
    <property type="match status" value="1"/>
</dbReference>